<dbReference type="InterPro" id="IPR003607">
    <property type="entry name" value="HD/PDEase_dom"/>
</dbReference>
<dbReference type="CDD" id="cd00077">
    <property type="entry name" value="HDc"/>
    <property type="match status" value="1"/>
</dbReference>
<organism evidence="2 3">
    <name type="scientific">Gimesia chilikensis</name>
    <dbReference type="NCBI Taxonomy" id="2605989"/>
    <lineage>
        <taxon>Bacteria</taxon>
        <taxon>Pseudomonadati</taxon>
        <taxon>Planctomycetota</taxon>
        <taxon>Planctomycetia</taxon>
        <taxon>Planctomycetales</taxon>
        <taxon>Planctomycetaceae</taxon>
        <taxon>Gimesia</taxon>
    </lineage>
</organism>
<dbReference type="PROSITE" id="PS51832">
    <property type="entry name" value="HD_GYP"/>
    <property type="match status" value="1"/>
</dbReference>
<proteinExistence type="predicted"/>
<accession>A0A517PNN5</accession>
<dbReference type="GO" id="GO:0071111">
    <property type="term" value="F:cyclic-guanylate-specific phosphodiesterase activity"/>
    <property type="evidence" value="ECO:0007669"/>
    <property type="project" value="UniProtKB-EC"/>
</dbReference>
<dbReference type="PANTHER" id="PTHR43155">
    <property type="entry name" value="CYCLIC DI-GMP PHOSPHODIESTERASE PA4108-RELATED"/>
    <property type="match status" value="1"/>
</dbReference>
<name>A0A517PNN5_9PLAN</name>
<dbReference type="Gene3D" id="1.10.3210.10">
    <property type="entry name" value="Hypothetical protein af1432"/>
    <property type="match status" value="1"/>
</dbReference>
<dbReference type="InterPro" id="IPR037522">
    <property type="entry name" value="HD_GYP_dom"/>
</dbReference>
<dbReference type="Proteomes" id="UP000320421">
    <property type="component" value="Chromosome"/>
</dbReference>
<dbReference type="SUPFAM" id="SSF109604">
    <property type="entry name" value="HD-domain/PDEase-like"/>
    <property type="match status" value="1"/>
</dbReference>
<dbReference type="EC" id="3.1.4.52" evidence="2"/>
<keyword evidence="2" id="KW-0378">Hydrolase</keyword>
<dbReference type="AlphaFoldDB" id="A0A517PNN5"/>
<reference evidence="2 3" key="1">
    <citation type="submission" date="2019-02" db="EMBL/GenBank/DDBJ databases">
        <title>Deep-cultivation of Planctomycetes and their phenomic and genomic characterization uncovers novel biology.</title>
        <authorList>
            <person name="Wiegand S."/>
            <person name="Jogler M."/>
            <person name="Boedeker C."/>
            <person name="Pinto D."/>
            <person name="Vollmers J."/>
            <person name="Rivas-Marin E."/>
            <person name="Kohn T."/>
            <person name="Peeters S.H."/>
            <person name="Heuer A."/>
            <person name="Rast P."/>
            <person name="Oberbeckmann S."/>
            <person name="Bunk B."/>
            <person name="Jeske O."/>
            <person name="Meyerdierks A."/>
            <person name="Storesund J.E."/>
            <person name="Kallscheuer N."/>
            <person name="Luecker S."/>
            <person name="Lage O.M."/>
            <person name="Pohl T."/>
            <person name="Merkel B.J."/>
            <person name="Hornburger P."/>
            <person name="Mueller R.-W."/>
            <person name="Bruemmer F."/>
            <person name="Labrenz M."/>
            <person name="Spormann A.M."/>
            <person name="Op den Camp H."/>
            <person name="Overmann J."/>
            <person name="Amann R."/>
            <person name="Jetten M.S.M."/>
            <person name="Mascher T."/>
            <person name="Medema M.H."/>
            <person name="Devos D.P."/>
            <person name="Kaster A.-K."/>
            <person name="Ovreas L."/>
            <person name="Rohde M."/>
            <person name="Galperin M.Y."/>
            <person name="Jogler C."/>
        </authorList>
    </citation>
    <scope>NUCLEOTIDE SEQUENCE [LARGE SCALE GENOMIC DNA]</scope>
    <source>
        <strain evidence="2 3">HG66A1</strain>
    </source>
</reference>
<evidence type="ECO:0000313" key="3">
    <source>
        <dbReference type="Proteomes" id="UP000320421"/>
    </source>
</evidence>
<protein>
    <submittedName>
        <fullName evidence="2">Cyclic di-GMP phosphodiesterase response regulator RpfG</fullName>
        <ecNumber evidence="2">3.1.4.52</ecNumber>
    </submittedName>
</protein>
<dbReference type="PANTHER" id="PTHR43155:SF2">
    <property type="entry name" value="CYCLIC DI-GMP PHOSPHODIESTERASE PA4108"/>
    <property type="match status" value="1"/>
</dbReference>
<dbReference type="Pfam" id="PF13487">
    <property type="entry name" value="HD_5"/>
    <property type="match status" value="1"/>
</dbReference>
<keyword evidence="3" id="KW-1185">Reference proteome</keyword>
<dbReference type="EMBL" id="CP036266">
    <property type="protein sequence ID" value="QDT20990.1"/>
    <property type="molecule type" value="Genomic_DNA"/>
</dbReference>
<evidence type="ECO:0000313" key="2">
    <source>
        <dbReference type="EMBL" id="QDT20990.1"/>
    </source>
</evidence>
<sequence>MTGGSHRRSKLSGFISISLWFAQVPIMITEIQEKTGLTQSDTAGNQETVAIRVEDLIVGRTIQNPIHDANGVLLLAEGSVITSRFKDLLRERKQSHVELHGDDAATVSLNALAGNPLVDGASQGIFSTELTEKLDRLIESGSMFVANTGPALRDSMVVHGCKGYDQKHREHLFEQQKKFGESLDGMMRGALSGTTPSGSQITSMAASYLTQLTADADSVISVATEAGKDETLSQHCLQMSLLGMAIGAELNLDETNVRNIGLCGLVHDWGMVKVQAKIGKWRRKLDPLERMEMQKHPIFSLEMLEDVAGIPSIVPVVCYQVHEQPNGLGYPRQRSQKMIHLFARILNVAHCYVSLTSSREDRPALMPYAAMEHMLRLTNEKMIDSSAMRALLNLLSLFPVGSFVTLTDGSAARVIRRNGENYTSPIVQIIQTADGKQADPLDPNCIIDLRQSELEIDQALPTPGKDEIELTSELFYGQV</sequence>
<evidence type="ECO:0000259" key="1">
    <source>
        <dbReference type="PROSITE" id="PS51832"/>
    </source>
</evidence>
<feature type="domain" description="HD-GYP" evidence="1">
    <location>
        <begin position="210"/>
        <end position="406"/>
    </location>
</feature>
<gene>
    <name evidence="2" type="primary">rpfG_3</name>
    <name evidence="2" type="ORF">HG66A1_27820</name>
</gene>